<dbReference type="AlphaFoldDB" id="A0A2N3IHT4"/>
<organism evidence="1 2">
    <name type="scientific">Raineya orbicola</name>
    <dbReference type="NCBI Taxonomy" id="2016530"/>
    <lineage>
        <taxon>Bacteria</taxon>
        <taxon>Pseudomonadati</taxon>
        <taxon>Bacteroidota</taxon>
        <taxon>Cytophagia</taxon>
        <taxon>Cytophagales</taxon>
        <taxon>Raineyaceae</taxon>
        <taxon>Raineya</taxon>
    </lineage>
</organism>
<keyword evidence="2" id="KW-1185">Reference proteome</keyword>
<gene>
    <name evidence="1" type="ORF">Rain11_0985</name>
</gene>
<reference evidence="1 2" key="1">
    <citation type="submission" date="2017-06" db="EMBL/GenBank/DDBJ databases">
        <title>Raineya orbicola gen. nov., sp. nov. a slightly thermophilic bacterium of the phylum Bacteroidetes and the description of Raineyaceae fam. nov.</title>
        <authorList>
            <person name="Albuquerque L."/>
            <person name="Polonia A.R.M."/>
            <person name="Barroso C."/>
            <person name="Froufe H.J.C."/>
            <person name="Lage O."/>
            <person name="Lobo-Da-Cunha A."/>
            <person name="Egas C."/>
            <person name="Da Costa M.S."/>
        </authorList>
    </citation>
    <scope>NUCLEOTIDE SEQUENCE [LARGE SCALE GENOMIC DNA]</scope>
    <source>
        <strain evidence="1 2">SPSPC-11</strain>
    </source>
</reference>
<name>A0A2N3IHT4_9BACT</name>
<proteinExistence type="predicted"/>
<accession>A0A2N3IHT4</accession>
<dbReference type="EMBL" id="NKXO01000013">
    <property type="protein sequence ID" value="PKQ69920.1"/>
    <property type="molecule type" value="Genomic_DNA"/>
</dbReference>
<evidence type="ECO:0000313" key="2">
    <source>
        <dbReference type="Proteomes" id="UP000233387"/>
    </source>
</evidence>
<evidence type="ECO:0000313" key="1">
    <source>
        <dbReference type="EMBL" id="PKQ69920.1"/>
    </source>
</evidence>
<sequence length="104" mass="12996">MALFLLFQTKNFVGGLKRDLKDSYSFIKTQNYTETFKMINQKNINVKIYFYTNRFSYKLKKPEYPYADYHSWLYSFWYRRYLEGNMETVYQILQEIDEHYEKQK</sequence>
<protein>
    <submittedName>
        <fullName evidence="1">Uncharacterized protein</fullName>
    </submittedName>
</protein>
<dbReference type="Proteomes" id="UP000233387">
    <property type="component" value="Unassembled WGS sequence"/>
</dbReference>
<comment type="caution">
    <text evidence="1">The sequence shown here is derived from an EMBL/GenBank/DDBJ whole genome shotgun (WGS) entry which is preliminary data.</text>
</comment>